<dbReference type="GO" id="GO:0003723">
    <property type="term" value="F:RNA binding"/>
    <property type="evidence" value="ECO:0007669"/>
    <property type="project" value="UniProtKB-UniRule"/>
</dbReference>
<dbReference type="EMBL" id="JBJKFK010000807">
    <property type="protein sequence ID" value="KAL3315181.1"/>
    <property type="molecule type" value="Genomic_DNA"/>
</dbReference>
<sequence length="788" mass="89749">MKRPGNYKIPLNKLTKKGNPSNNKNEEDEIAKVYKEFEETFSESSTSAQSWVRGGVVNPGSSAQSIDASKIYKPLPKCIKKLEQKEKVFPVMKTNRPFAPGKDKTKAQKKSNLELFKEELKKMQEQREQRQQLKQRLHIGAIEAKAKIARAEGIPYDPNAARAELMLCLDYNLENESDTSTTNIFLGNLNPKTTEQNLCELFGRYGPLASVKIMWPRTEEQRAVGKNCGFVAFMNRLDSERAMTNLRGKDFHGFEMKLGWGKSVILPFFPVYIPPTLLEWTKPPKPSGLPFNAQPREWLKQAQIEHKPFNVDDFDNLELETILQDSVVKVVIPSDRSVVAIIHRMIEFLIYYGPSFESAIMHKENHNNMFRFLFDFQSPEHVYYRWRLWSLLHGESASEWSTDEFKMFENGPWWKPPPVNLFTAGMPEELIDYDDLSYFSGPNKEMLEEQREEPQSGGAKLTDNQKQGLIKMLWSLEPAQSSVGEVMLWCLDHADASNDVIDVLLQSMDPSSSVNAPIHVQDDAKPPALSVPRVIARLYLISDILYNSGAKIPKAAFFRKAYAFFLPISNEFRLEVVLPSIFKHLQKFYSLLDGKVKCEQMKQKVMLCFRAWEDWAVYPNEFLIQLQNIFLGLFHLDDRGSSALDGETLQIFAGRCTIPQVSEEDPDLDGTSLVNYDIDDSGDVDGSPLEQPISRVITPREEPKRVTKPPITMSQLFMPSKWESVEPSVLAKEAITTASMTKWDRNDLAEGSRNRNSGSDDELDGMPLRSGFSLVAYDDRDINSPPPA</sequence>
<dbReference type="SUPFAM" id="SSF109905">
    <property type="entry name" value="Surp module (SWAP domain)"/>
    <property type="match status" value="1"/>
</dbReference>
<dbReference type="Pfam" id="PF04818">
    <property type="entry name" value="CID"/>
    <property type="match status" value="1"/>
</dbReference>
<evidence type="ECO:0000256" key="3">
    <source>
        <dbReference type="SAM" id="Coils"/>
    </source>
</evidence>
<evidence type="ECO:0000313" key="9">
    <source>
        <dbReference type="Proteomes" id="UP001626550"/>
    </source>
</evidence>
<dbReference type="AlphaFoldDB" id="A0ABD2Q6H5"/>
<evidence type="ECO:0000256" key="2">
    <source>
        <dbReference type="PROSITE-ProRule" id="PRU00176"/>
    </source>
</evidence>
<keyword evidence="3" id="KW-0175">Coiled coil</keyword>
<dbReference type="SMART" id="SM00360">
    <property type="entry name" value="RRM"/>
    <property type="match status" value="1"/>
</dbReference>
<dbReference type="SMART" id="SM00648">
    <property type="entry name" value="SWAP"/>
    <property type="match status" value="1"/>
</dbReference>
<dbReference type="SUPFAM" id="SSF54928">
    <property type="entry name" value="RNA-binding domain, RBD"/>
    <property type="match status" value="1"/>
</dbReference>
<dbReference type="Pfam" id="PF01805">
    <property type="entry name" value="Surp"/>
    <property type="match status" value="1"/>
</dbReference>
<evidence type="ECO:0000256" key="1">
    <source>
        <dbReference type="ARBA" id="ARBA00022884"/>
    </source>
</evidence>
<comment type="caution">
    <text evidence="8">The sequence shown here is derived from an EMBL/GenBank/DDBJ whole genome shotgun (WGS) entry which is preliminary data.</text>
</comment>
<evidence type="ECO:0000256" key="4">
    <source>
        <dbReference type="SAM" id="MobiDB-lite"/>
    </source>
</evidence>
<dbReference type="InterPro" id="IPR035979">
    <property type="entry name" value="RBD_domain_sf"/>
</dbReference>
<feature type="coiled-coil region" evidence="3">
    <location>
        <begin position="106"/>
        <end position="136"/>
    </location>
</feature>
<feature type="domain" description="RRM" evidence="5">
    <location>
        <begin position="182"/>
        <end position="263"/>
    </location>
</feature>
<dbReference type="InterPro" id="IPR035009">
    <property type="entry name" value="SR140_RRM"/>
</dbReference>
<evidence type="ECO:0000313" key="8">
    <source>
        <dbReference type="EMBL" id="KAL3315181.1"/>
    </source>
</evidence>
<gene>
    <name evidence="8" type="primary">U2SURP</name>
    <name evidence="8" type="ORF">Ciccas_006187</name>
</gene>
<organism evidence="8 9">
    <name type="scientific">Cichlidogyrus casuarinus</name>
    <dbReference type="NCBI Taxonomy" id="1844966"/>
    <lineage>
        <taxon>Eukaryota</taxon>
        <taxon>Metazoa</taxon>
        <taxon>Spiralia</taxon>
        <taxon>Lophotrochozoa</taxon>
        <taxon>Platyhelminthes</taxon>
        <taxon>Monogenea</taxon>
        <taxon>Monopisthocotylea</taxon>
        <taxon>Dactylogyridea</taxon>
        <taxon>Ancyrocephalidae</taxon>
        <taxon>Cichlidogyrus</taxon>
    </lineage>
</organism>
<dbReference type="InterPro" id="IPR035967">
    <property type="entry name" value="SWAP/Surp_sf"/>
</dbReference>
<protein>
    <submittedName>
        <fullName evidence="8">U2 snRNP-associated SURP domain-containing protein</fullName>
    </submittedName>
</protein>
<name>A0ABD2Q6H5_9PLAT</name>
<reference evidence="8 9" key="1">
    <citation type="submission" date="2024-11" db="EMBL/GenBank/DDBJ databases">
        <title>Adaptive evolution of stress response genes in parasites aligns with host niche diversity.</title>
        <authorList>
            <person name="Hahn C."/>
            <person name="Resl P."/>
        </authorList>
    </citation>
    <scope>NUCLEOTIDE SEQUENCE [LARGE SCALE GENOMIC DNA]</scope>
    <source>
        <strain evidence="8">EGGRZ-B1_66</strain>
        <tissue evidence="8">Body</tissue>
    </source>
</reference>
<dbReference type="Proteomes" id="UP001626550">
    <property type="component" value="Unassembled WGS sequence"/>
</dbReference>
<evidence type="ECO:0000259" key="6">
    <source>
        <dbReference type="PROSITE" id="PS50128"/>
    </source>
</evidence>
<dbReference type="PANTHER" id="PTHR23140:SF0">
    <property type="entry name" value="U2 SNRNP-ASSOCIATED SURP MOTIF-CONTAINING PROTEIN"/>
    <property type="match status" value="1"/>
</dbReference>
<feature type="region of interest" description="Disordered" evidence="4">
    <location>
        <begin position="1"/>
        <end position="28"/>
    </location>
</feature>
<dbReference type="PANTHER" id="PTHR23140">
    <property type="entry name" value="RNA PROCESSING PROTEIN LD23810P"/>
    <property type="match status" value="1"/>
</dbReference>
<evidence type="ECO:0000259" key="7">
    <source>
        <dbReference type="PROSITE" id="PS51391"/>
    </source>
</evidence>
<dbReference type="InterPro" id="IPR000061">
    <property type="entry name" value="Surp"/>
</dbReference>
<feature type="domain" description="CID" evidence="7">
    <location>
        <begin position="461"/>
        <end position="634"/>
    </location>
</feature>
<accession>A0ABD2Q6H5</accession>
<proteinExistence type="predicted"/>
<evidence type="ECO:0000259" key="5">
    <source>
        <dbReference type="PROSITE" id="PS50102"/>
    </source>
</evidence>
<dbReference type="Gene3D" id="1.25.40.90">
    <property type="match status" value="1"/>
</dbReference>
<dbReference type="SMART" id="SM00582">
    <property type="entry name" value="RPR"/>
    <property type="match status" value="1"/>
</dbReference>
<dbReference type="PROSITE" id="PS51391">
    <property type="entry name" value="CID"/>
    <property type="match status" value="1"/>
</dbReference>
<dbReference type="Gene3D" id="1.10.10.790">
    <property type="entry name" value="Surp module"/>
    <property type="match status" value="1"/>
</dbReference>
<dbReference type="Gene3D" id="3.30.70.330">
    <property type="match status" value="1"/>
</dbReference>
<dbReference type="InterPro" id="IPR000504">
    <property type="entry name" value="RRM_dom"/>
</dbReference>
<dbReference type="Pfam" id="PF00076">
    <property type="entry name" value="RRM_1"/>
    <property type="match status" value="1"/>
</dbReference>
<feature type="region of interest" description="Disordered" evidence="4">
    <location>
        <begin position="740"/>
        <end position="788"/>
    </location>
</feature>
<dbReference type="PROSITE" id="PS50128">
    <property type="entry name" value="SURP"/>
    <property type="match status" value="1"/>
</dbReference>
<keyword evidence="1 2" id="KW-0694">RNA-binding</keyword>
<dbReference type="CDD" id="cd12223">
    <property type="entry name" value="RRM_SR140"/>
    <property type="match status" value="1"/>
</dbReference>
<feature type="domain" description="SURP motif" evidence="6">
    <location>
        <begin position="341"/>
        <end position="384"/>
    </location>
</feature>
<dbReference type="InterPro" id="IPR006569">
    <property type="entry name" value="CID_dom"/>
</dbReference>
<feature type="compositionally biased region" description="Basic and acidic residues" evidence="4">
    <location>
        <begin position="742"/>
        <end position="753"/>
    </location>
</feature>
<dbReference type="InterPro" id="IPR051485">
    <property type="entry name" value="SR-CTD_assoc_factor"/>
</dbReference>
<dbReference type="PROSITE" id="PS50102">
    <property type="entry name" value="RRM"/>
    <property type="match status" value="1"/>
</dbReference>
<keyword evidence="9" id="KW-1185">Reference proteome</keyword>
<dbReference type="InterPro" id="IPR012677">
    <property type="entry name" value="Nucleotide-bd_a/b_plait_sf"/>
</dbReference>
<dbReference type="InterPro" id="IPR008942">
    <property type="entry name" value="ENTH_VHS"/>
</dbReference>